<reference evidence="10" key="1">
    <citation type="journal article" date="2023" name="Mol. Biol. Evol.">
        <title>Third-Generation Sequencing Reveals the Adaptive Role of the Epigenome in Three Deep-Sea Polychaetes.</title>
        <authorList>
            <person name="Perez M."/>
            <person name="Aroh O."/>
            <person name="Sun Y."/>
            <person name="Lan Y."/>
            <person name="Juniper S.K."/>
            <person name="Young C.R."/>
            <person name="Angers B."/>
            <person name="Qian P.Y."/>
        </authorList>
    </citation>
    <scope>NUCLEOTIDE SEQUENCE</scope>
    <source>
        <strain evidence="10">P08H-3</strain>
    </source>
</reference>
<dbReference type="PROSITE" id="PS51125">
    <property type="entry name" value="NHL"/>
    <property type="match status" value="2"/>
</dbReference>
<dbReference type="InterPro" id="IPR001841">
    <property type="entry name" value="Znf_RING"/>
</dbReference>
<dbReference type="PROSITE" id="PS50089">
    <property type="entry name" value="ZF_RING_2"/>
    <property type="match status" value="1"/>
</dbReference>
<keyword evidence="4 6" id="KW-0863">Zinc-finger</keyword>
<evidence type="ECO:0000256" key="2">
    <source>
        <dbReference type="ARBA" id="ARBA00022723"/>
    </source>
</evidence>
<dbReference type="PANTHER" id="PTHR25462">
    <property type="entry name" value="BONUS, ISOFORM C-RELATED"/>
    <property type="match status" value="1"/>
</dbReference>
<dbReference type="PROSITE" id="PS00518">
    <property type="entry name" value="ZF_RING_1"/>
    <property type="match status" value="1"/>
</dbReference>
<evidence type="ECO:0000313" key="11">
    <source>
        <dbReference type="Proteomes" id="UP001208570"/>
    </source>
</evidence>
<dbReference type="SUPFAM" id="SSF57850">
    <property type="entry name" value="RING/U-box"/>
    <property type="match status" value="1"/>
</dbReference>
<dbReference type="InterPro" id="IPR027370">
    <property type="entry name" value="Znf-RING_euk"/>
</dbReference>
<organism evidence="10 11">
    <name type="scientific">Paralvinella palmiformis</name>
    <dbReference type="NCBI Taxonomy" id="53620"/>
    <lineage>
        <taxon>Eukaryota</taxon>
        <taxon>Metazoa</taxon>
        <taxon>Spiralia</taxon>
        <taxon>Lophotrochozoa</taxon>
        <taxon>Annelida</taxon>
        <taxon>Polychaeta</taxon>
        <taxon>Sedentaria</taxon>
        <taxon>Canalipalpata</taxon>
        <taxon>Terebellida</taxon>
        <taxon>Terebelliformia</taxon>
        <taxon>Alvinellidae</taxon>
        <taxon>Paralvinella</taxon>
    </lineage>
</organism>
<protein>
    <recommendedName>
        <fullName evidence="9">RING-type domain-containing protein</fullName>
    </recommendedName>
</protein>
<feature type="compositionally biased region" description="Basic and acidic residues" evidence="8">
    <location>
        <begin position="1"/>
        <end position="10"/>
    </location>
</feature>
<dbReference type="InterPro" id="IPR013083">
    <property type="entry name" value="Znf_RING/FYVE/PHD"/>
</dbReference>
<dbReference type="CDD" id="cd05819">
    <property type="entry name" value="NHL"/>
    <property type="match status" value="1"/>
</dbReference>
<feature type="repeat" description="NHL" evidence="7">
    <location>
        <begin position="492"/>
        <end position="523"/>
    </location>
</feature>
<comment type="caution">
    <text evidence="10">The sequence shown here is derived from an EMBL/GenBank/DDBJ whole genome shotgun (WGS) entry which is preliminary data.</text>
</comment>
<dbReference type="Pfam" id="PF13445">
    <property type="entry name" value="zf-RING_UBOX"/>
    <property type="match status" value="1"/>
</dbReference>
<feature type="region of interest" description="Disordered" evidence="8">
    <location>
        <begin position="1"/>
        <end position="28"/>
    </location>
</feature>
<gene>
    <name evidence="10" type="ORF">LSH36_550g01000</name>
</gene>
<dbReference type="InterPro" id="IPR047153">
    <property type="entry name" value="TRIM45/56/19-like"/>
</dbReference>
<dbReference type="SUPFAM" id="SSF101898">
    <property type="entry name" value="NHL repeat"/>
    <property type="match status" value="1"/>
</dbReference>
<name>A0AAD9MYB4_9ANNE</name>
<dbReference type="Gene3D" id="2.120.10.30">
    <property type="entry name" value="TolB, C-terminal domain"/>
    <property type="match status" value="1"/>
</dbReference>
<evidence type="ECO:0000259" key="9">
    <source>
        <dbReference type="PROSITE" id="PS50089"/>
    </source>
</evidence>
<dbReference type="SMART" id="SM00184">
    <property type="entry name" value="RING"/>
    <property type="match status" value="1"/>
</dbReference>
<evidence type="ECO:0000313" key="10">
    <source>
        <dbReference type="EMBL" id="KAK2147474.1"/>
    </source>
</evidence>
<accession>A0AAD9MYB4</accession>
<dbReference type="Pfam" id="PF00643">
    <property type="entry name" value="zf-B_box"/>
    <property type="match status" value="1"/>
</dbReference>
<dbReference type="EMBL" id="JAODUP010000550">
    <property type="protein sequence ID" value="KAK2147474.1"/>
    <property type="molecule type" value="Genomic_DNA"/>
</dbReference>
<proteinExistence type="predicted"/>
<evidence type="ECO:0000256" key="7">
    <source>
        <dbReference type="PROSITE-ProRule" id="PRU00504"/>
    </source>
</evidence>
<dbReference type="Gene3D" id="3.30.40.10">
    <property type="entry name" value="Zinc/RING finger domain, C3HC4 (zinc finger)"/>
    <property type="match status" value="1"/>
</dbReference>
<keyword evidence="11" id="KW-1185">Reference proteome</keyword>
<feature type="domain" description="RING-type" evidence="9">
    <location>
        <begin position="35"/>
        <end position="80"/>
    </location>
</feature>
<keyword evidence="2" id="KW-0479">Metal-binding</keyword>
<dbReference type="Gene3D" id="3.30.160.60">
    <property type="entry name" value="Classic Zinc Finger"/>
    <property type="match status" value="1"/>
</dbReference>
<evidence type="ECO:0000256" key="6">
    <source>
        <dbReference type="PROSITE-ProRule" id="PRU00175"/>
    </source>
</evidence>
<dbReference type="InterPro" id="IPR011042">
    <property type="entry name" value="6-blade_b-propeller_TolB-like"/>
</dbReference>
<keyword evidence="1" id="KW-0597">Phosphoprotein</keyword>
<dbReference type="InterPro" id="IPR017907">
    <property type="entry name" value="Znf_RING_CS"/>
</dbReference>
<evidence type="ECO:0000256" key="5">
    <source>
        <dbReference type="ARBA" id="ARBA00022833"/>
    </source>
</evidence>
<keyword evidence="5" id="KW-0862">Zinc</keyword>
<dbReference type="SMART" id="SM00336">
    <property type="entry name" value="BBOX"/>
    <property type="match status" value="2"/>
</dbReference>
<feature type="repeat" description="NHL" evidence="7">
    <location>
        <begin position="568"/>
        <end position="611"/>
    </location>
</feature>
<evidence type="ECO:0000256" key="8">
    <source>
        <dbReference type="SAM" id="MobiDB-lite"/>
    </source>
</evidence>
<dbReference type="GO" id="GO:0061630">
    <property type="term" value="F:ubiquitin protein ligase activity"/>
    <property type="evidence" value="ECO:0007669"/>
    <property type="project" value="TreeGrafter"/>
</dbReference>
<dbReference type="GO" id="GO:0008270">
    <property type="term" value="F:zinc ion binding"/>
    <property type="evidence" value="ECO:0007669"/>
    <property type="project" value="UniProtKB-KW"/>
</dbReference>
<dbReference type="PANTHER" id="PTHR25462:SF291">
    <property type="entry name" value="E3 UBIQUITIN-PROTEIN LIGASE TRIM45"/>
    <property type="match status" value="1"/>
</dbReference>
<sequence>MSAEVNHREVNGSNEAPTKTEEESSAPSEEELLICPICQGEFNEPKMLPCLHTFCSDCLTNSLEQSNIDIGQAFLCPICRHQCFVPLRGPAGFKDNIFYVTLQEFYDRKTLNPDQACEACDSGNPAKRQCLQCNDWLCSKCCAMHQRVRMTSGHTLLSPKDLRNGKMDELIKQNFEPLLCSNHGEPLRLFCVSPTCMAPICTVCKTTAGHDNHPAIELSAQAVKEAKTIKALMPGLNKSVTAMATKIDNLKHEEKLTSHVRKKIHKVINDRVEEIVQKFVQQINDYAEGLHQDVEKLVKEHRKEVAKELDTYSFKLKSIEGAKTFTEALLDFNRAEELVSMSKEVKQRLEEFQRPIDASPPSWRQPRLHPPEEVDNGVIASMFGQLTFEGEIVKTQILHTFSAKLDDDEKNCALCDISVDDEDMLLVVDRDNRKIKFFDICGNVIYHTGEETLRAPNRLVHLSKTGRLLVKDDKCLKLLNRDGSFVTNFAEHLKQPVGLTCNREGEVLVTDWMSGCVHVFDELGGSLHNFPTATEAAGYITTANDGTVIVSDWKQHSVKVFDSKGGIKREYGEYGSGLGQLDHPYGVATDRYGHILIADTWNNRIHMLSKDGKFERFLLTKEDGLSYPQTLIVNRKGQLIIVEQQGTVKIYQYMA</sequence>
<dbReference type="InterPro" id="IPR000315">
    <property type="entry name" value="Znf_B-box"/>
</dbReference>
<keyword evidence="3" id="KW-0677">Repeat</keyword>
<dbReference type="InterPro" id="IPR001258">
    <property type="entry name" value="NHL_repeat"/>
</dbReference>
<evidence type="ECO:0000256" key="4">
    <source>
        <dbReference type="ARBA" id="ARBA00022771"/>
    </source>
</evidence>
<evidence type="ECO:0000256" key="3">
    <source>
        <dbReference type="ARBA" id="ARBA00022737"/>
    </source>
</evidence>
<dbReference type="Proteomes" id="UP001208570">
    <property type="component" value="Unassembled WGS sequence"/>
</dbReference>
<dbReference type="SUPFAM" id="SSF57845">
    <property type="entry name" value="B-box zinc-binding domain"/>
    <property type="match status" value="1"/>
</dbReference>
<dbReference type="AlphaFoldDB" id="A0AAD9MYB4"/>
<evidence type="ECO:0000256" key="1">
    <source>
        <dbReference type="ARBA" id="ARBA00022553"/>
    </source>
</evidence>